<proteinExistence type="predicted"/>
<dbReference type="AlphaFoldDB" id="A0A699KFN9"/>
<feature type="non-terminal residue" evidence="2">
    <location>
        <position position="1"/>
    </location>
</feature>
<evidence type="ECO:0000256" key="1">
    <source>
        <dbReference type="SAM" id="MobiDB-lite"/>
    </source>
</evidence>
<accession>A0A699KFN9</accession>
<dbReference type="EMBL" id="BKCJ010501677">
    <property type="protein sequence ID" value="GFA85762.1"/>
    <property type="molecule type" value="Genomic_DNA"/>
</dbReference>
<protein>
    <submittedName>
        <fullName evidence="2">Uncharacterized protein</fullName>
    </submittedName>
</protein>
<comment type="caution">
    <text evidence="2">The sequence shown here is derived from an EMBL/GenBank/DDBJ whole genome shotgun (WGS) entry which is preliminary data.</text>
</comment>
<name>A0A699KFN9_TANCI</name>
<feature type="compositionally biased region" description="Basic and acidic residues" evidence="1">
    <location>
        <begin position="1"/>
        <end position="13"/>
    </location>
</feature>
<reference evidence="2" key="1">
    <citation type="journal article" date="2019" name="Sci. Rep.">
        <title>Draft genome of Tanacetum cinerariifolium, the natural source of mosquito coil.</title>
        <authorList>
            <person name="Yamashiro T."/>
            <person name="Shiraishi A."/>
            <person name="Satake H."/>
            <person name="Nakayama K."/>
        </authorList>
    </citation>
    <scope>NUCLEOTIDE SEQUENCE</scope>
</reference>
<evidence type="ECO:0000313" key="2">
    <source>
        <dbReference type="EMBL" id="GFA85762.1"/>
    </source>
</evidence>
<feature type="region of interest" description="Disordered" evidence="1">
    <location>
        <begin position="1"/>
        <end position="24"/>
    </location>
</feature>
<organism evidence="2">
    <name type="scientific">Tanacetum cinerariifolium</name>
    <name type="common">Dalmatian daisy</name>
    <name type="synonym">Chrysanthemum cinerariifolium</name>
    <dbReference type="NCBI Taxonomy" id="118510"/>
    <lineage>
        <taxon>Eukaryota</taxon>
        <taxon>Viridiplantae</taxon>
        <taxon>Streptophyta</taxon>
        <taxon>Embryophyta</taxon>
        <taxon>Tracheophyta</taxon>
        <taxon>Spermatophyta</taxon>
        <taxon>Magnoliopsida</taxon>
        <taxon>eudicotyledons</taxon>
        <taxon>Gunneridae</taxon>
        <taxon>Pentapetalae</taxon>
        <taxon>asterids</taxon>
        <taxon>campanulids</taxon>
        <taxon>Asterales</taxon>
        <taxon>Asteraceae</taxon>
        <taxon>Asteroideae</taxon>
        <taxon>Anthemideae</taxon>
        <taxon>Anthemidinae</taxon>
        <taxon>Tanacetum</taxon>
    </lineage>
</organism>
<gene>
    <name evidence="2" type="ORF">Tci_657734</name>
</gene>
<sequence>NESPNFDHHDDPSFSRPPPEPPDVEVFFDFEPDTGILAAKVVEDISEHYVPIPKVLPSQPVLCPNIDTLLPFSSKNEVKVFKPGTFLSLMSRISISIPLDQAQVWGIESGSRLG</sequence>